<organism evidence="1 2">
    <name type="scientific">Thermophilibacter provencensis</name>
    <dbReference type="NCBI Taxonomy" id="1852386"/>
    <lineage>
        <taxon>Bacteria</taxon>
        <taxon>Bacillati</taxon>
        <taxon>Actinomycetota</taxon>
        <taxon>Coriobacteriia</taxon>
        <taxon>Coriobacteriales</taxon>
        <taxon>Atopobiaceae</taxon>
        <taxon>Thermophilibacter</taxon>
    </lineage>
</organism>
<accession>A0A921GFR6</accession>
<dbReference type="SUPFAM" id="SSF49785">
    <property type="entry name" value="Galactose-binding domain-like"/>
    <property type="match status" value="1"/>
</dbReference>
<dbReference type="Gene3D" id="2.60.120.260">
    <property type="entry name" value="Galactose-binding domain-like"/>
    <property type="match status" value="1"/>
</dbReference>
<dbReference type="RefSeq" id="WP_274959590.1">
    <property type="nucleotide sequence ID" value="NZ_DYWQ01000144.1"/>
</dbReference>
<dbReference type="AlphaFoldDB" id="A0A921GFR6"/>
<dbReference type="EMBL" id="DYWQ01000144">
    <property type="protein sequence ID" value="HJF45962.1"/>
    <property type="molecule type" value="Genomic_DNA"/>
</dbReference>
<evidence type="ECO:0008006" key="3">
    <source>
        <dbReference type="Google" id="ProtNLM"/>
    </source>
</evidence>
<comment type="caution">
    <text evidence="1">The sequence shown here is derived from an EMBL/GenBank/DDBJ whole genome shotgun (WGS) entry which is preliminary data.</text>
</comment>
<protein>
    <recommendedName>
        <fullName evidence="3">Carbohydrate-binding protein</fullName>
    </recommendedName>
</protein>
<evidence type="ECO:0000313" key="1">
    <source>
        <dbReference type="EMBL" id="HJF45962.1"/>
    </source>
</evidence>
<evidence type="ECO:0000313" key="2">
    <source>
        <dbReference type="Proteomes" id="UP000697330"/>
    </source>
</evidence>
<dbReference type="InterPro" id="IPR008979">
    <property type="entry name" value="Galactose-bd-like_sf"/>
</dbReference>
<reference evidence="1" key="1">
    <citation type="journal article" date="2021" name="PeerJ">
        <title>Extensive microbial diversity within the chicken gut microbiome revealed by metagenomics and culture.</title>
        <authorList>
            <person name="Gilroy R."/>
            <person name="Ravi A."/>
            <person name="Getino M."/>
            <person name="Pursley I."/>
            <person name="Horton D.L."/>
            <person name="Alikhan N.F."/>
            <person name="Baker D."/>
            <person name="Gharbi K."/>
            <person name="Hall N."/>
            <person name="Watson M."/>
            <person name="Adriaenssens E.M."/>
            <person name="Foster-Nyarko E."/>
            <person name="Jarju S."/>
            <person name="Secka A."/>
            <person name="Antonio M."/>
            <person name="Oren A."/>
            <person name="Chaudhuri R.R."/>
            <person name="La Ragione R."/>
            <person name="Hildebrand F."/>
            <person name="Pallen M.J."/>
        </authorList>
    </citation>
    <scope>NUCLEOTIDE SEQUENCE</scope>
    <source>
        <strain evidence="1">CHK124-7917</strain>
    </source>
</reference>
<proteinExistence type="predicted"/>
<name>A0A921GFR6_9ACTN</name>
<dbReference type="Proteomes" id="UP000697330">
    <property type="component" value="Unassembled WGS sequence"/>
</dbReference>
<gene>
    <name evidence="1" type="ORF">K8U72_09310</name>
</gene>
<sequence>MPQLTLSLVGADGAVRGTSTGTDLAQLDTRYAEYRPGDVLVLTSDEKNVELEVMLDESLPPSVVYLTEGRLEFPVPFGPARDSYPSHAFLGDTHWGYARVLDPRERKSWRNLALNAHDLEGAEGVYPHATTNSGATNPRFIARNAIDGTWQSIHHGRWPYESWGINGRDDAWLQVDFGRPVHAEEAVLVLRADFPHDTWWRQARLTCSDGLELTVQLEKTGVPQRFSLGEDGRDIEWIRLSDMVKADDPAEFPALTQLIVMGTLTC</sequence>
<reference evidence="1" key="2">
    <citation type="submission" date="2021-09" db="EMBL/GenBank/DDBJ databases">
        <authorList>
            <person name="Gilroy R."/>
        </authorList>
    </citation>
    <scope>NUCLEOTIDE SEQUENCE</scope>
    <source>
        <strain evidence="1">CHK124-7917</strain>
    </source>
</reference>